<evidence type="ECO:0000256" key="1">
    <source>
        <dbReference type="ARBA" id="ARBA00009512"/>
    </source>
</evidence>
<keyword evidence="3" id="KW-0694">RNA-binding</keyword>
<protein>
    <recommendedName>
        <fullName evidence="2 3">Small ribosomal subunit protein bS6</fullName>
    </recommendedName>
</protein>
<dbReference type="GO" id="GO:0006412">
    <property type="term" value="P:translation"/>
    <property type="evidence" value="ECO:0007669"/>
    <property type="project" value="UniProtKB-UniRule"/>
</dbReference>
<dbReference type="GO" id="GO:0019843">
    <property type="term" value="F:rRNA binding"/>
    <property type="evidence" value="ECO:0007669"/>
    <property type="project" value="UniProtKB-UniRule"/>
</dbReference>
<dbReference type="EMBL" id="PEWP01000025">
    <property type="protein sequence ID" value="PIU46891.1"/>
    <property type="molecule type" value="Genomic_DNA"/>
</dbReference>
<dbReference type="GO" id="GO:1990904">
    <property type="term" value="C:ribonucleoprotein complex"/>
    <property type="evidence" value="ECO:0007669"/>
    <property type="project" value="UniProtKB-KW"/>
</dbReference>
<dbReference type="InterPro" id="IPR000529">
    <property type="entry name" value="Ribosomal_bS6"/>
</dbReference>
<dbReference type="AlphaFoldDB" id="A0A2M6Z3A4"/>
<evidence type="ECO:0000313" key="5">
    <source>
        <dbReference type="Proteomes" id="UP000228777"/>
    </source>
</evidence>
<keyword evidence="3" id="KW-0699">rRNA-binding</keyword>
<comment type="function">
    <text evidence="3">Binds together with bS18 to 16S ribosomal RNA.</text>
</comment>
<evidence type="ECO:0000256" key="3">
    <source>
        <dbReference type="HAMAP-Rule" id="MF_00360"/>
    </source>
</evidence>
<dbReference type="Gene3D" id="3.30.70.60">
    <property type="match status" value="1"/>
</dbReference>
<dbReference type="InterPro" id="IPR014717">
    <property type="entry name" value="Transl_elong_EF1B/ribsomal_bS6"/>
</dbReference>
<proteinExistence type="inferred from homology"/>
<dbReference type="SUPFAM" id="SSF54995">
    <property type="entry name" value="Ribosomal protein S6"/>
    <property type="match status" value="1"/>
</dbReference>
<keyword evidence="3" id="KW-0689">Ribosomal protein</keyword>
<comment type="similarity">
    <text evidence="1 3">Belongs to the bacterial ribosomal protein bS6 family.</text>
</comment>
<reference evidence="5" key="1">
    <citation type="submission" date="2017-09" db="EMBL/GenBank/DDBJ databases">
        <title>Depth-based differentiation of microbial function through sediment-hosted aquifers and enrichment of novel symbionts in the deep terrestrial subsurface.</title>
        <authorList>
            <person name="Probst A.J."/>
            <person name="Ladd B."/>
            <person name="Jarett J.K."/>
            <person name="Geller-Mcgrath D.E."/>
            <person name="Sieber C.M.K."/>
            <person name="Emerson J.B."/>
            <person name="Anantharaman K."/>
            <person name="Thomas B.C."/>
            <person name="Malmstrom R."/>
            <person name="Stieglmeier M."/>
            <person name="Klingl A."/>
            <person name="Woyke T."/>
            <person name="Ryan C.M."/>
            <person name="Banfield J.F."/>
        </authorList>
    </citation>
    <scope>NUCLEOTIDE SEQUENCE [LARGE SCALE GENOMIC DNA]</scope>
</reference>
<dbReference type="Proteomes" id="UP000228777">
    <property type="component" value="Unassembled WGS sequence"/>
</dbReference>
<comment type="caution">
    <text evidence="4">The sequence shown here is derived from an EMBL/GenBank/DDBJ whole genome shotgun (WGS) entry which is preliminary data.</text>
</comment>
<keyword evidence="3" id="KW-0687">Ribonucleoprotein</keyword>
<evidence type="ECO:0000256" key="2">
    <source>
        <dbReference type="ARBA" id="ARBA00035294"/>
    </source>
</evidence>
<name>A0A2M6Z3A4_9BACT</name>
<evidence type="ECO:0000313" key="4">
    <source>
        <dbReference type="EMBL" id="PIU46891.1"/>
    </source>
</evidence>
<sequence>MKRYELTYFIPPILNSEEVKKIVQEVDSYIVSKGGEIVNSQLPIRKTLVHPIKKQKSAYLVTLEFYFNQEKISELKEIEKRKEILRTFLIEKIKVKPKETKIKPVKLKKVSQKKVEELEKIGEKIEEIFGK</sequence>
<dbReference type="HAMAP" id="MF_00360">
    <property type="entry name" value="Ribosomal_bS6"/>
    <property type="match status" value="1"/>
</dbReference>
<gene>
    <name evidence="3" type="primary">rpsF</name>
    <name evidence="4" type="ORF">COS93_01395</name>
</gene>
<dbReference type="GO" id="GO:0005840">
    <property type="term" value="C:ribosome"/>
    <property type="evidence" value="ECO:0007669"/>
    <property type="project" value="UniProtKB-KW"/>
</dbReference>
<organism evidence="4 5">
    <name type="scientific">bacterium (Candidatus Gribaldobacteria) CG07_land_8_20_14_0_80_33_18</name>
    <dbReference type="NCBI Taxonomy" id="2014272"/>
    <lineage>
        <taxon>Bacteria</taxon>
        <taxon>Candidatus Gribaldobacteria</taxon>
    </lineage>
</organism>
<accession>A0A2M6Z3A4</accession>
<dbReference type="InterPro" id="IPR035980">
    <property type="entry name" value="Ribosomal_bS6_sf"/>
</dbReference>
<dbReference type="InterPro" id="IPR020814">
    <property type="entry name" value="Ribosomal_S6_plastid/chlpt"/>
</dbReference>
<dbReference type="Pfam" id="PF01250">
    <property type="entry name" value="Ribosomal_S6"/>
    <property type="match status" value="1"/>
</dbReference>
<dbReference type="GO" id="GO:0003735">
    <property type="term" value="F:structural constituent of ribosome"/>
    <property type="evidence" value="ECO:0007669"/>
    <property type="project" value="InterPro"/>
</dbReference>